<dbReference type="GeneID" id="55585241"/>
<keyword evidence="5" id="KW-1185">Reference proteome</keyword>
<dbReference type="InterPro" id="IPR051257">
    <property type="entry name" value="Diverse_CBS-Domain"/>
</dbReference>
<name>A0A4P2VFV8_9ARCH</name>
<dbReference type="EMBL" id="AP018732">
    <property type="protein sequence ID" value="BBE42817.1"/>
    <property type="molecule type" value="Genomic_DNA"/>
</dbReference>
<dbReference type="RefSeq" id="WP_174449012.1">
    <property type="nucleotide sequence ID" value="NZ_AP018732.1"/>
</dbReference>
<dbReference type="Proteomes" id="UP000509448">
    <property type="component" value="Chromosome"/>
</dbReference>
<evidence type="ECO:0000256" key="1">
    <source>
        <dbReference type="ARBA" id="ARBA00023122"/>
    </source>
</evidence>
<dbReference type="PANTHER" id="PTHR43080:SF2">
    <property type="entry name" value="CBS DOMAIN-CONTAINING PROTEIN"/>
    <property type="match status" value="1"/>
</dbReference>
<dbReference type="PROSITE" id="PS51371">
    <property type="entry name" value="CBS"/>
    <property type="match status" value="1"/>
</dbReference>
<dbReference type="InterPro" id="IPR000644">
    <property type="entry name" value="CBS_dom"/>
</dbReference>
<evidence type="ECO:0000313" key="5">
    <source>
        <dbReference type="Proteomes" id="UP000509448"/>
    </source>
</evidence>
<feature type="domain" description="CBS" evidence="3">
    <location>
        <begin position="78"/>
        <end position="135"/>
    </location>
</feature>
<evidence type="ECO:0000256" key="2">
    <source>
        <dbReference type="PROSITE-ProRule" id="PRU00703"/>
    </source>
</evidence>
<dbReference type="CDD" id="cd02205">
    <property type="entry name" value="CBS_pair_SF"/>
    <property type="match status" value="1"/>
</dbReference>
<keyword evidence="1 2" id="KW-0129">CBS domain</keyword>
<dbReference type="PANTHER" id="PTHR43080">
    <property type="entry name" value="CBS DOMAIN-CONTAINING PROTEIN CBSX3, MITOCHONDRIAL"/>
    <property type="match status" value="1"/>
</dbReference>
<accession>A0A4P2VFV8</accession>
<dbReference type="SUPFAM" id="SSF54631">
    <property type="entry name" value="CBS-domain pair"/>
    <property type="match status" value="1"/>
</dbReference>
<dbReference type="SMART" id="SM00116">
    <property type="entry name" value="CBS"/>
    <property type="match status" value="2"/>
</dbReference>
<dbReference type="InterPro" id="IPR046342">
    <property type="entry name" value="CBS_dom_sf"/>
</dbReference>
<proteinExistence type="predicted"/>
<protein>
    <submittedName>
        <fullName evidence="4">CBS domain protein</fullName>
    </submittedName>
</protein>
<reference evidence="4 5" key="1">
    <citation type="journal article" date="2019" name="ISME J.">
        <title>Isolation and characterization of a thermophilic sulfur- and iron-reducing thaumarchaeote from a terrestrial acidic hot spring.</title>
        <authorList>
            <person name="Kato S."/>
            <person name="Itoh T."/>
            <person name="Yuki M."/>
            <person name="Nagamori M."/>
            <person name="Ohnishi M."/>
            <person name="Uematsu K."/>
            <person name="Suzuki K."/>
            <person name="Takashina T."/>
            <person name="Ohkuma M."/>
        </authorList>
    </citation>
    <scope>NUCLEOTIDE SEQUENCE [LARGE SCALE GENOMIC DNA]</scope>
    <source>
        <strain evidence="4 5">NAS-02</strain>
    </source>
</reference>
<organism evidence="4 5">
    <name type="scientific">Conexivisphaera calida</name>
    <dbReference type="NCBI Taxonomy" id="1874277"/>
    <lineage>
        <taxon>Archaea</taxon>
        <taxon>Nitrososphaerota</taxon>
        <taxon>Conexivisphaeria</taxon>
        <taxon>Conexivisphaerales</taxon>
        <taxon>Conexivisphaeraceae</taxon>
        <taxon>Conexivisphaera</taxon>
    </lineage>
</organism>
<dbReference type="Pfam" id="PF00571">
    <property type="entry name" value="CBS"/>
    <property type="match status" value="2"/>
</dbReference>
<sequence length="136" mass="14915">MFGMFAMRGKPRARDAMVGDVPTIGKDVRISEVSPLIEGGRCAVVVDGERRPIGIVTEEDVEYARRRGLEDAPAWMVMQEDPLTVREDEPLEAALRRMEEARASCMPVVDQRGRLVGLLAGKAERVARAPVLTAVA</sequence>
<dbReference type="AlphaFoldDB" id="A0A4P2VFV8"/>
<dbReference type="Gene3D" id="3.10.580.10">
    <property type="entry name" value="CBS-domain"/>
    <property type="match status" value="1"/>
</dbReference>
<evidence type="ECO:0000259" key="3">
    <source>
        <dbReference type="PROSITE" id="PS51371"/>
    </source>
</evidence>
<dbReference type="KEGG" id="ccai:NAS2_1430"/>
<dbReference type="OrthoDB" id="8919at2157"/>
<evidence type="ECO:0000313" key="4">
    <source>
        <dbReference type="EMBL" id="BBE42817.1"/>
    </source>
</evidence>
<gene>
    <name evidence="4" type="ORF">NAS2_1430</name>
</gene>